<keyword evidence="1" id="KW-0762">Sugar transport</keyword>
<accession>A0ACB9TLH5</accession>
<gene>
    <name evidence="1" type="ORF">MML48_2g00013293</name>
</gene>
<protein>
    <submittedName>
        <fullName evidence="1">Sugar transporter</fullName>
    </submittedName>
</protein>
<keyword evidence="1" id="KW-0813">Transport</keyword>
<evidence type="ECO:0000313" key="2">
    <source>
        <dbReference type="Proteomes" id="UP001056778"/>
    </source>
</evidence>
<organism evidence="1 2">
    <name type="scientific">Holotrichia oblita</name>
    <name type="common">Chafer beetle</name>
    <dbReference type="NCBI Taxonomy" id="644536"/>
    <lineage>
        <taxon>Eukaryota</taxon>
        <taxon>Metazoa</taxon>
        <taxon>Ecdysozoa</taxon>
        <taxon>Arthropoda</taxon>
        <taxon>Hexapoda</taxon>
        <taxon>Insecta</taxon>
        <taxon>Pterygota</taxon>
        <taxon>Neoptera</taxon>
        <taxon>Endopterygota</taxon>
        <taxon>Coleoptera</taxon>
        <taxon>Polyphaga</taxon>
        <taxon>Scarabaeiformia</taxon>
        <taxon>Scarabaeidae</taxon>
        <taxon>Melolonthinae</taxon>
        <taxon>Holotrichia</taxon>
    </lineage>
</organism>
<comment type="caution">
    <text evidence="1">The sequence shown here is derived from an EMBL/GenBank/DDBJ whole genome shotgun (WGS) entry which is preliminary data.</text>
</comment>
<reference evidence="1" key="1">
    <citation type="submission" date="2022-04" db="EMBL/GenBank/DDBJ databases">
        <title>Chromosome-scale genome assembly of Holotrichia oblita Faldermann.</title>
        <authorList>
            <person name="Rongchong L."/>
        </authorList>
    </citation>
    <scope>NUCLEOTIDE SEQUENCE</scope>
    <source>
        <strain evidence="1">81SQS9</strain>
    </source>
</reference>
<sequence length="297" mass="32863">MEILYRYALCLPLVLPPAICIVMMVFLPESPVLLKIKGKDDKMRQALIFYRGKNYDITHDEKDIEAYIKSSEGSFKENIKKKATINGFLMLLVMHVVQQLSGINAIMFYASFIFEEGNFFNLSSNVCVVILGGFQIIAVGIAAGVVDRLGRRLLWLISLGIMTICLIITGIYFIIGSYDTETASKIQFILVICICLYVLGFCLGTGPLPWAMIGEMLSAAAKSYTAPIVAAVNWLLGYLVTVSYPYLKESIGDGPVFLGYALVCILGFLYVLFVLIETKDKTLDEIQIALGSKKPDA</sequence>
<evidence type="ECO:0000313" key="1">
    <source>
        <dbReference type="EMBL" id="KAI4467628.1"/>
    </source>
</evidence>
<proteinExistence type="predicted"/>
<keyword evidence="2" id="KW-1185">Reference proteome</keyword>
<dbReference type="EMBL" id="CM043016">
    <property type="protein sequence ID" value="KAI4467628.1"/>
    <property type="molecule type" value="Genomic_DNA"/>
</dbReference>
<dbReference type="Proteomes" id="UP001056778">
    <property type="component" value="Chromosome 2"/>
</dbReference>
<name>A0ACB9TLH5_HOLOL</name>